<comment type="caution">
    <text evidence="6">The sequence shown here is derived from an EMBL/GenBank/DDBJ whole genome shotgun (WGS) entry which is preliminary data.</text>
</comment>
<reference evidence="6" key="1">
    <citation type="journal article" date="2021" name="PeerJ">
        <title>Extensive microbial diversity within the chicken gut microbiome revealed by metagenomics and culture.</title>
        <authorList>
            <person name="Gilroy R."/>
            <person name="Ravi A."/>
            <person name="Getino M."/>
            <person name="Pursley I."/>
            <person name="Horton D.L."/>
            <person name="Alikhan N.F."/>
            <person name="Baker D."/>
            <person name="Gharbi K."/>
            <person name="Hall N."/>
            <person name="Watson M."/>
            <person name="Adriaenssens E.M."/>
            <person name="Foster-Nyarko E."/>
            <person name="Jarju S."/>
            <person name="Secka A."/>
            <person name="Antonio M."/>
            <person name="Oren A."/>
            <person name="Chaudhuri R.R."/>
            <person name="La Ragione R."/>
            <person name="Hildebrand F."/>
            <person name="Pallen M.J."/>
        </authorList>
    </citation>
    <scope>NUCLEOTIDE SEQUENCE</scope>
    <source>
        <strain evidence="6">ChiHjej8B7-3636</strain>
    </source>
</reference>
<evidence type="ECO:0000313" key="6">
    <source>
        <dbReference type="EMBL" id="HJA05511.1"/>
    </source>
</evidence>
<dbReference type="InterPro" id="IPR005119">
    <property type="entry name" value="LysR_subst-bd"/>
</dbReference>
<organism evidence="6 7">
    <name type="scientific">Candidatus Microbacterium stercoravium</name>
    <dbReference type="NCBI Taxonomy" id="2838697"/>
    <lineage>
        <taxon>Bacteria</taxon>
        <taxon>Bacillati</taxon>
        <taxon>Actinomycetota</taxon>
        <taxon>Actinomycetes</taxon>
        <taxon>Micrococcales</taxon>
        <taxon>Microbacteriaceae</taxon>
        <taxon>Microbacterium</taxon>
    </lineage>
</organism>
<feature type="non-terminal residue" evidence="6">
    <location>
        <position position="1"/>
    </location>
</feature>
<dbReference type="Gene3D" id="1.10.10.10">
    <property type="entry name" value="Winged helix-like DNA-binding domain superfamily/Winged helix DNA-binding domain"/>
    <property type="match status" value="1"/>
</dbReference>
<evidence type="ECO:0000256" key="2">
    <source>
        <dbReference type="ARBA" id="ARBA00023015"/>
    </source>
</evidence>
<reference evidence="6" key="2">
    <citation type="submission" date="2021-04" db="EMBL/GenBank/DDBJ databases">
        <authorList>
            <person name="Gilroy R."/>
        </authorList>
    </citation>
    <scope>NUCLEOTIDE SEQUENCE</scope>
    <source>
        <strain evidence="6">ChiHjej8B7-3636</strain>
    </source>
</reference>
<dbReference type="EMBL" id="DXAM01000157">
    <property type="protein sequence ID" value="HJA05511.1"/>
    <property type="molecule type" value="Genomic_DNA"/>
</dbReference>
<comment type="similarity">
    <text evidence="1">Belongs to the LysR transcriptional regulatory family.</text>
</comment>
<keyword evidence="2" id="KW-0805">Transcription regulation</keyword>
<protein>
    <submittedName>
        <fullName evidence="6">LysR family transcriptional regulator</fullName>
    </submittedName>
</protein>
<keyword evidence="3" id="KW-0238">DNA-binding</keyword>
<accession>A0A9D2H8J7</accession>
<dbReference type="GO" id="GO:0003677">
    <property type="term" value="F:DNA binding"/>
    <property type="evidence" value="ECO:0007669"/>
    <property type="project" value="UniProtKB-KW"/>
</dbReference>
<dbReference type="InterPro" id="IPR036390">
    <property type="entry name" value="WH_DNA-bd_sf"/>
</dbReference>
<dbReference type="CDD" id="cd05466">
    <property type="entry name" value="PBP2_LTTR_substrate"/>
    <property type="match status" value="1"/>
</dbReference>
<keyword evidence="4" id="KW-0804">Transcription</keyword>
<name>A0A9D2H8J7_9MICO</name>
<gene>
    <name evidence="6" type="ORF">H9800_11725</name>
</gene>
<dbReference type="PROSITE" id="PS50931">
    <property type="entry name" value="HTH_LYSR"/>
    <property type="match status" value="1"/>
</dbReference>
<dbReference type="SUPFAM" id="SSF53850">
    <property type="entry name" value="Periplasmic binding protein-like II"/>
    <property type="match status" value="1"/>
</dbReference>
<dbReference type="InterPro" id="IPR036388">
    <property type="entry name" value="WH-like_DNA-bd_sf"/>
</dbReference>
<dbReference type="PANTHER" id="PTHR30419">
    <property type="entry name" value="HTH-TYPE TRANSCRIPTIONAL REGULATOR YBHD"/>
    <property type="match status" value="1"/>
</dbReference>
<proteinExistence type="inferred from homology"/>
<evidence type="ECO:0000256" key="3">
    <source>
        <dbReference type="ARBA" id="ARBA00023125"/>
    </source>
</evidence>
<evidence type="ECO:0000256" key="4">
    <source>
        <dbReference type="ARBA" id="ARBA00023163"/>
    </source>
</evidence>
<dbReference type="InterPro" id="IPR050950">
    <property type="entry name" value="HTH-type_LysR_regulators"/>
</dbReference>
<dbReference type="InterPro" id="IPR000847">
    <property type="entry name" value="LysR_HTH_N"/>
</dbReference>
<evidence type="ECO:0000256" key="1">
    <source>
        <dbReference type="ARBA" id="ARBA00009437"/>
    </source>
</evidence>
<sequence length="278" mass="28616">AALEAGLGVDVIHRARGNISLTAAGERLLPIARRMLADAAAAQTEMAELAGLERGTARLGMTPTLGTGIVADVLVECRARHPGVDIEIVERGSRALIADLAEGRLDLALIVTTVSSAPARAVLVREPLLTERLVAVSAADAPDPFGGADAVSLASLASQPYLQLAEDYDLRTAMDAAFDGDGLIPRIAVTGAEMDAALAFAERGLGITVVPAMVAAGRPALRAARLADPALTRTISLARRNDMSLTHAAAAMRELIRDVAARITAPGAPLAAFVSRAG</sequence>
<dbReference type="Pfam" id="PF03466">
    <property type="entry name" value="LysR_substrate"/>
    <property type="match status" value="1"/>
</dbReference>
<dbReference type="AlphaFoldDB" id="A0A9D2H8J7"/>
<evidence type="ECO:0000313" key="7">
    <source>
        <dbReference type="Proteomes" id="UP000824220"/>
    </source>
</evidence>
<dbReference type="GO" id="GO:0003700">
    <property type="term" value="F:DNA-binding transcription factor activity"/>
    <property type="evidence" value="ECO:0007669"/>
    <property type="project" value="InterPro"/>
</dbReference>
<dbReference type="GO" id="GO:0005829">
    <property type="term" value="C:cytosol"/>
    <property type="evidence" value="ECO:0007669"/>
    <property type="project" value="TreeGrafter"/>
</dbReference>
<dbReference type="Gene3D" id="3.40.190.290">
    <property type="match status" value="1"/>
</dbReference>
<feature type="domain" description="HTH lysR-type" evidence="5">
    <location>
        <begin position="1"/>
        <end position="22"/>
    </location>
</feature>
<dbReference type="SUPFAM" id="SSF46785">
    <property type="entry name" value="Winged helix' DNA-binding domain"/>
    <property type="match status" value="1"/>
</dbReference>
<evidence type="ECO:0000259" key="5">
    <source>
        <dbReference type="PROSITE" id="PS50931"/>
    </source>
</evidence>
<dbReference type="Proteomes" id="UP000824220">
    <property type="component" value="Unassembled WGS sequence"/>
</dbReference>